<dbReference type="PROSITE" id="PS00383">
    <property type="entry name" value="TYR_PHOSPHATASE_1"/>
    <property type="match status" value="1"/>
</dbReference>
<evidence type="ECO:0000313" key="2">
    <source>
        <dbReference type="EMBL" id="KAK7195712.1"/>
    </source>
</evidence>
<dbReference type="EMBL" id="JAECZO010000060">
    <property type="protein sequence ID" value="KAK7195712.1"/>
    <property type="molecule type" value="Genomic_DNA"/>
</dbReference>
<protein>
    <submittedName>
        <fullName evidence="2">Tyrosine phosphatase family protein</fullName>
    </submittedName>
</protein>
<dbReference type="InterPro" id="IPR000387">
    <property type="entry name" value="Tyr_Pase_dom"/>
</dbReference>
<evidence type="ECO:0000313" key="3">
    <source>
        <dbReference type="Proteomes" id="UP001430356"/>
    </source>
</evidence>
<dbReference type="AlphaFoldDB" id="A0AAW0EQH8"/>
<organism evidence="2 3">
    <name type="scientific">Novymonas esmeraldas</name>
    <dbReference type="NCBI Taxonomy" id="1808958"/>
    <lineage>
        <taxon>Eukaryota</taxon>
        <taxon>Discoba</taxon>
        <taxon>Euglenozoa</taxon>
        <taxon>Kinetoplastea</taxon>
        <taxon>Metakinetoplastina</taxon>
        <taxon>Trypanosomatida</taxon>
        <taxon>Trypanosomatidae</taxon>
        <taxon>Novymonas</taxon>
    </lineage>
</organism>
<dbReference type="SUPFAM" id="SSF52799">
    <property type="entry name" value="(Phosphotyrosine protein) phosphatases II"/>
    <property type="match status" value="1"/>
</dbReference>
<dbReference type="InterPro" id="IPR026893">
    <property type="entry name" value="Tyr/Ser_Pase_IphP-type"/>
</dbReference>
<gene>
    <name evidence="2" type="ORF">NESM_000501500</name>
</gene>
<dbReference type="InterPro" id="IPR016130">
    <property type="entry name" value="Tyr_Pase_AS"/>
</dbReference>
<dbReference type="PANTHER" id="PTHR31126">
    <property type="entry name" value="TYROSINE-PROTEIN PHOSPHATASE"/>
    <property type="match status" value="1"/>
</dbReference>
<dbReference type="GO" id="GO:0004721">
    <property type="term" value="F:phosphoprotein phosphatase activity"/>
    <property type="evidence" value="ECO:0007669"/>
    <property type="project" value="InterPro"/>
</dbReference>
<dbReference type="PROSITE" id="PS50056">
    <property type="entry name" value="TYR_PHOSPHATASE_2"/>
    <property type="match status" value="1"/>
</dbReference>
<accession>A0AAW0EQH8</accession>
<keyword evidence="3" id="KW-1185">Reference proteome</keyword>
<dbReference type="InterPro" id="IPR029021">
    <property type="entry name" value="Prot-tyrosine_phosphatase-like"/>
</dbReference>
<dbReference type="Proteomes" id="UP001430356">
    <property type="component" value="Unassembled WGS sequence"/>
</dbReference>
<name>A0AAW0EQH8_9TRYP</name>
<sequence length="255" mass="28208">MKRVLELPGTTNFRDLGGYATASGRRVREGVVFRSDSLHNVPASAAEEVLVGRLRLSHTFDFRSPEEVLHKPYAFAGVEHVLAPIGGSMLEKLRGPAAEVTPEYTRQLIHATYRHRIDHYGHQLARVLHFLAGPDFCAGGQPQRAIVFHCTAGKDRTGLMAAVLLHLLGVPRAVILEDYMLTRALLRRPAESNAYYDDMGISSEAMGILWGIDAAYLDAALDYIAQRHGGIDAYVRDALRVDDGVVERLRARLLV</sequence>
<dbReference type="PANTHER" id="PTHR31126:SF1">
    <property type="entry name" value="TYROSINE SPECIFIC PROTEIN PHOSPHATASES DOMAIN-CONTAINING PROTEIN"/>
    <property type="match status" value="1"/>
</dbReference>
<dbReference type="Gene3D" id="3.90.190.10">
    <property type="entry name" value="Protein tyrosine phosphatase superfamily"/>
    <property type="match status" value="1"/>
</dbReference>
<proteinExistence type="predicted"/>
<reference evidence="2 3" key="1">
    <citation type="journal article" date="2021" name="MBio">
        <title>A New Model Trypanosomatid, Novymonas esmeraldas: Genomic Perception of Its 'Candidatus Pandoraea novymonadis' Endosymbiont.</title>
        <authorList>
            <person name="Zakharova A."/>
            <person name="Saura A."/>
            <person name="Butenko A."/>
            <person name="Podesvova L."/>
            <person name="Warmusova S."/>
            <person name="Kostygov A.Y."/>
            <person name="Nenarokova A."/>
            <person name="Lukes J."/>
            <person name="Opperdoes F.R."/>
            <person name="Yurchenko V."/>
        </authorList>
    </citation>
    <scope>NUCLEOTIDE SEQUENCE [LARGE SCALE GENOMIC DNA]</scope>
    <source>
        <strain evidence="2 3">E262AT.01</strain>
    </source>
</reference>
<evidence type="ECO:0000259" key="1">
    <source>
        <dbReference type="PROSITE" id="PS50056"/>
    </source>
</evidence>
<dbReference type="Pfam" id="PF13350">
    <property type="entry name" value="Y_phosphatase3"/>
    <property type="match status" value="1"/>
</dbReference>
<feature type="domain" description="Tyrosine specific protein phosphatases" evidence="1">
    <location>
        <begin position="122"/>
        <end position="165"/>
    </location>
</feature>
<comment type="caution">
    <text evidence="2">The sequence shown here is derived from an EMBL/GenBank/DDBJ whole genome shotgun (WGS) entry which is preliminary data.</text>
</comment>